<accession>A0ACC0GS54</accession>
<reference evidence="1 2" key="1">
    <citation type="journal article" date="2022" name="Plant J.">
        <title>Chromosome-level genome of Camellia lanceoleosa provides a valuable resource for understanding genome evolution and self-incompatibility.</title>
        <authorList>
            <person name="Gong W."/>
            <person name="Xiao S."/>
            <person name="Wang L."/>
            <person name="Liao Z."/>
            <person name="Chang Y."/>
            <person name="Mo W."/>
            <person name="Hu G."/>
            <person name="Li W."/>
            <person name="Zhao G."/>
            <person name="Zhu H."/>
            <person name="Hu X."/>
            <person name="Ji K."/>
            <person name="Xiang X."/>
            <person name="Song Q."/>
            <person name="Yuan D."/>
            <person name="Jin S."/>
            <person name="Zhang L."/>
        </authorList>
    </citation>
    <scope>NUCLEOTIDE SEQUENCE [LARGE SCALE GENOMIC DNA]</scope>
    <source>
        <strain evidence="1">SQ_2022a</strain>
    </source>
</reference>
<evidence type="ECO:0000313" key="2">
    <source>
        <dbReference type="Proteomes" id="UP001060215"/>
    </source>
</evidence>
<comment type="caution">
    <text evidence="1">The sequence shown here is derived from an EMBL/GenBank/DDBJ whole genome shotgun (WGS) entry which is preliminary data.</text>
</comment>
<proteinExistence type="predicted"/>
<dbReference type="Proteomes" id="UP001060215">
    <property type="component" value="Chromosome 9"/>
</dbReference>
<dbReference type="EMBL" id="CM045766">
    <property type="protein sequence ID" value="KAI8003869.1"/>
    <property type="molecule type" value="Genomic_DNA"/>
</dbReference>
<organism evidence="1 2">
    <name type="scientific">Camellia lanceoleosa</name>
    <dbReference type="NCBI Taxonomy" id="1840588"/>
    <lineage>
        <taxon>Eukaryota</taxon>
        <taxon>Viridiplantae</taxon>
        <taxon>Streptophyta</taxon>
        <taxon>Embryophyta</taxon>
        <taxon>Tracheophyta</taxon>
        <taxon>Spermatophyta</taxon>
        <taxon>Magnoliopsida</taxon>
        <taxon>eudicotyledons</taxon>
        <taxon>Gunneridae</taxon>
        <taxon>Pentapetalae</taxon>
        <taxon>asterids</taxon>
        <taxon>Ericales</taxon>
        <taxon>Theaceae</taxon>
        <taxon>Camellia</taxon>
    </lineage>
</organism>
<name>A0ACC0GS54_9ERIC</name>
<keyword evidence="2" id="KW-1185">Reference proteome</keyword>
<evidence type="ECO:0000313" key="1">
    <source>
        <dbReference type="EMBL" id="KAI8003869.1"/>
    </source>
</evidence>
<gene>
    <name evidence="1" type="ORF">LOK49_LG08G02459</name>
</gene>
<protein>
    <submittedName>
        <fullName evidence="1">Cytosolic sulfotransferase 16</fullName>
    </submittedName>
</protein>
<sequence>MCRGVSSYGPFWDHVLGYWKASQEGPDKVLFLRYEDMKEDPISHFKMLAKFMGFPFSVEEDRQGVIQEISKLCSFDNLKDLEVNKTHKNDFGHPNSAYFRKGEVGDWANYLTPSMAEHMNKLMKEKFSNTDLNFKFC</sequence>